<feature type="transmembrane region" description="Helical" evidence="7">
    <location>
        <begin position="501"/>
        <end position="523"/>
    </location>
</feature>
<keyword evidence="4 7" id="KW-1133">Transmembrane helix</keyword>
<dbReference type="InterPro" id="IPR008429">
    <property type="entry name" value="CLPTM1"/>
</dbReference>
<dbReference type="Pfam" id="PF05602">
    <property type="entry name" value="CLPTM1"/>
    <property type="match status" value="1"/>
</dbReference>
<dbReference type="Pfam" id="PF04193">
    <property type="entry name" value="PQ-loop"/>
    <property type="match status" value="1"/>
</dbReference>
<keyword evidence="3 7" id="KW-0812">Transmembrane</keyword>
<dbReference type="GO" id="GO:0012505">
    <property type="term" value="C:endomembrane system"/>
    <property type="evidence" value="ECO:0007669"/>
    <property type="project" value="TreeGrafter"/>
</dbReference>
<dbReference type="AlphaFoldDB" id="A0A1Y2FZ25"/>
<gene>
    <name evidence="8" type="ORF">BCR35DRAFT_175618</name>
</gene>
<comment type="caution">
    <text evidence="8">The sequence shown here is derived from an EMBL/GenBank/DDBJ whole genome shotgun (WGS) entry which is preliminary data.</text>
</comment>
<evidence type="ECO:0000313" key="9">
    <source>
        <dbReference type="Proteomes" id="UP000193467"/>
    </source>
</evidence>
<name>A0A1Y2FZ25_9BASI</name>
<comment type="subcellular location">
    <subcellularLocation>
        <location evidence="1">Membrane</location>
        <topology evidence="1">Multi-pass membrane protein</topology>
    </subcellularLocation>
</comment>
<dbReference type="InParanoid" id="A0A1Y2FZ25"/>
<evidence type="ECO:0000256" key="7">
    <source>
        <dbReference type="SAM" id="Phobius"/>
    </source>
</evidence>
<keyword evidence="5 7" id="KW-0472">Membrane</keyword>
<feature type="transmembrane region" description="Helical" evidence="7">
    <location>
        <begin position="378"/>
        <end position="399"/>
    </location>
</feature>
<dbReference type="PANTHER" id="PTHR21347">
    <property type="entry name" value="CLEFT LIP AND PALATE ASSOCIATED TRANSMEMBRANE PROTEIN-RELATED"/>
    <property type="match status" value="1"/>
</dbReference>
<evidence type="ECO:0000256" key="3">
    <source>
        <dbReference type="ARBA" id="ARBA00022692"/>
    </source>
</evidence>
<evidence type="ECO:0000256" key="4">
    <source>
        <dbReference type="ARBA" id="ARBA00022989"/>
    </source>
</evidence>
<proteinExistence type="inferred from homology"/>
<evidence type="ECO:0000256" key="2">
    <source>
        <dbReference type="ARBA" id="ARBA00009310"/>
    </source>
</evidence>
<dbReference type="OrthoDB" id="378564at2759"/>
<dbReference type="GO" id="GO:0016020">
    <property type="term" value="C:membrane"/>
    <property type="evidence" value="ECO:0007669"/>
    <property type="project" value="UniProtKB-SubCell"/>
</dbReference>
<feature type="transmembrane region" description="Helical" evidence="7">
    <location>
        <begin position="411"/>
        <end position="434"/>
    </location>
</feature>
<dbReference type="STRING" id="106004.A0A1Y2FZ25"/>
<evidence type="ECO:0000256" key="6">
    <source>
        <dbReference type="SAM" id="MobiDB-lite"/>
    </source>
</evidence>
<comment type="similarity">
    <text evidence="2">Belongs to the CLPTM1 family.</text>
</comment>
<dbReference type="PANTHER" id="PTHR21347:SF0">
    <property type="entry name" value="LIPID SCRAMBLASE CLPTM1L"/>
    <property type="match status" value="1"/>
</dbReference>
<feature type="transmembrane region" description="Helical" evidence="7">
    <location>
        <begin position="529"/>
        <end position="550"/>
    </location>
</feature>
<evidence type="ECO:0000313" key="8">
    <source>
        <dbReference type="EMBL" id="ORY89375.1"/>
    </source>
</evidence>
<sequence>MATPVAVAPPAGAPARPGQEQEQGGLFGSPLVKSLVQAFAIYSIINAGSKYLQSKTAPSVVPSTVNGTNATGANHTHVVAPGAAQQGPALVSIWPDGSLLVGLRLPRGSSLVRKQLTPCALLQDVFVKLSTAEDGQVDFKDTSLPSVTWEGVEYAKSGWSQTWDTEFDVPESVQHNASLWADIFVTSTGHSPDPSSSTYTDETLHVRKMITRYYPYKKPRAVKNLLAGAKMTPEEEEAELAAIEAEKKEIKPIISYYHPNVSLELVCKSGALAYAMLPPPLQEHVHRARGNDTNAAGQGFFYPITYANDFWLLKEQMYPINETTTRLPLKVTFNPTAHWKWQIMASLDDSMSKSAQASGGSGSELDEVKRMLTETNPILLATTILVSILHMLFEMLAFTSDISHWRSKKELVGVSVRTIITNVFVQLIIMLYLMDNNENTSWMILFGQGTGLLIEAWKITKAVDIKVVSSPTSLIGYKVEVTDKHVLSEDEKLTQEYDQLAFRYVAWGTTPLLIGYTIYSLYYNEHRSWYSFTISTLTSFVYAFGFVQLIPQLIINYKLKSVAHLPMKTLTYKFFSTIVDDFFSFVIKMPWLHRLACFRDDVVFVVLLYQHWIYRVDYKRANEYGQQLNDEAAAKLATEQEQKLKEAEAEKIEPKKDR</sequence>
<dbReference type="InterPro" id="IPR006603">
    <property type="entry name" value="PQ-loop_rpt"/>
</dbReference>
<keyword evidence="9" id="KW-1185">Reference proteome</keyword>
<dbReference type="Proteomes" id="UP000193467">
    <property type="component" value="Unassembled WGS sequence"/>
</dbReference>
<organism evidence="8 9">
    <name type="scientific">Leucosporidium creatinivorum</name>
    <dbReference type="NCBI Taxonomy" id="106004"/>
    <lineage>
        <taxon>Eukaryota</taxon>
        <taxon>Fungi</taxon>
        <taxon>Dikarya</taxon>
        <taxon>Basidiomycota</taxon>
        <taxon>Pucciniomycotina</taxon>
        <taxon>Microbotryomycetes</taxon>
        <taxon>Leucosporidiales</taxon>
        <taxon>Leucosporidium</taxon>
    </lineage>
</organism>
<dbReference type="EMBL" id="MCGR01000006">
    <property type="protein sequence ID" value="ORY89375.1"/>
    <property type="molecule type" value="Genomic_DNA"/>
</dbReference>
<accession>A0A1Y2FZ25</accession>
<reference evidence="8 9" key="1">
    <citation type="submission" date="2016-07" db="EMBL/GenBank/DDBJ databases">
        <title>Pervasive Adenine N6-methylation of Active Genes in Fungi.</title>
        <authorList>
            <consortium name="DOE Joint Genome Institute"/>
            <person name="Mondo S.J."/>
            <person name="Dannebaum R.O."/>
            <person name="Kuo R.C."/>
            <person name="Labutti K."/>
            <person name="Haridas S."/>
            <person name="Kuo A."/>
            <person name="Salamov A."/>
            <person name="Ahrendt S.R."/>
            <person name="Lipzen A."/>
            <person name="Sullivan W."/>
            <person name="Andreopoulos W.B."/>
            <person name="Clum A."/>
            <person name="Lindquist E."/>
            <person name="Daum C."/>
            <person name="Ramamoorthy G.K."/>
            <person name="Gryganskyi A."/>
            <person name="Culley D."/>
            <person name="Magnuson J.K."/>
            <person name="James T.Y."/>
            <person name="O'Malley M.A."/>
            <person name="Stajich J.E."/>
            <person name="Spatafora J.W."/>
            <person name="Visel A."/>
            <person name="Grigoriev I.V."/>
        </authorList>
    </citation>
    <scope>NUCLEOTIDE SEQUENCE [LARGE SCALE GENOMIC DNA]</scope>
    <source>
        <strain evidence="8 9">62-1032</strain>
    </source>
</reference>
<feature type="compositionally biased region" description="Low complexity" evidence="6">
    <location>
        <begin position="1"/>
        <end position="18"/>
    </location>
</feature>
<evidence type="ECO:0000256" key="5">
    <source>
        <dbReference type="ARBA" id="ARBA00023136"/>
    </source>
</evidence>
<protein>
    <submittedName>
        <fullName evidence="8">Cleft lip and palate transmembrane protein 1-domain-containing protein</fullName>
    </submittedName>
</protein>
<feature type="region of interest" description="Disordered" evidence="6">
    <location>
        <begin position="1"/>
        <end position="24"/>
    </location>
</feature>
<evidence type="ECO:0000256" key="1">
    <source>
        <dbReference type="ARBA" id="ARBA00004141"/>
    </source>
</evidence>